<dbReference type="PANTHER" id="PTHR42718:SF46">
    <property type="entry name" value="BLR6921 PROTEIN"/>
    <property type="match status" value="1"/>
</dbReference>
<evidence type="ECO:0000313" key="10">
    <source>
        <dbReference type="Proteomes" id="UP000198582"/>
    </source>
</evidence>
<dbReference type="EMBL" id="FOEF01000020">
    <property type="protein sequence ID" value="SEP52399.1"/>
    <property type="molecule type" value="Genomic_DNA"/>
</dbReference>
<keyword evidence="5 7" id="KW-1133">Transmembrane helix</keyword>
<reference evidence="9 10" key="1">
    <citation type="submission" date="2016-10" db="EMBL/GenBank/DDBJ databases">
        <authorList>
            <person name="de Groot N.N."/>
        </authorList>
    </citation>
    <scope>NUCLEOTIDE SEQUENCE [LARGE SCALE GENOMIC DNA]</scope>
    <source>
        <strain evidence="9 10">DSM 44993</strain>
    </source>
</reference>
<gene>
    <name evidence="9" type="ORF">SAMN04489732_12062</name>
</gene>
<keyword evidence="6 7" id="KW-0472">Membrane</keyword>
<dbReference type="Gene3D" id="1.20.1720.10">
    <property type="entry name" value="Multidrug resistance protein D"/>
    <property type="match status" value="1"/>
</dbReference>
<comment type="subcellular location">
    <subcellularLocation>
        <location evidence="1">Cell membrane</location>
        <topology evidence="1">Multi-pass membrane protein</topology>
    </subcellularLocation>
</comment>
<proteinExistence type="predicted"/>
<evidence type="ECO:0000256" key="7">
    <source>
        <dbReference type="SAM" id="Phobius"/>
    </source>
</evidence>
<protein>
    <submittedName>
        <fullName evidence="9">Predicted arabinose efflux permease, MFS family</fullName>
    </submittedName>
</protein>
<name>A0A1H8YJT1_9PSEU</name>
<dbReference type="STRING" id="394193.SAMN04489732_12062"/>
<evidence type="ECO:0000313" key="9">
    <source>
        <dbReference type="EMBL" id="SEP52399.1"/>
    </source>
</evidence>
<feature type="transmembrane region" description="Helical" evidence="7">
    <location>
        <begin position="58"/>
        <end position="78"/>
    </location>
</feature>
<dbReference type="PROSITE" id="PS50850">
    <property type="entry name" value="MFS"/>
    <property type="match status" value="1"/>
</dbReference>
<feature type="transmembrane region" description="Helical" evidence="7">
    <location>
        <begin position="152"/>
        <end position="175"/>
    </location>
</feature>
<dbReference type="SUPFAM" id="SSF103473">
    <property type="entry name" value="MFS general substrate transporter"/>
    <property type="match status" value="1"/>
</dbReference>
<feature type="transmembrane region" description="Helical" evidence="7">
    <location>
        <begin position="122"/>
        <end position="140"/>
    </location>
</feature>
<dbReference type="InterPro" id="IPR011701">
    <property type="entry name" value="MFS"/>
</dbReference>
<feature type="transmembrane region" description="Helical" evidence="7">
    <location>
        <begin position="212"/>
        <end position="230"/>
    </location>
</feature>
<evidence type="ECO:0000256" key="6">
    <source>
        <dbReference type="ARBA" id="ARBA00023136"/>
    </source>
</evidence>
<evidence type="ECO:0000256" key="1">
    <source>
        <dbReference type="ARBA" id="ARBA00004651"/>
    </source>
</evidence>
<dbReference type="Pfam" id="PF07690">
    <property type="entry name" value="MFS_1"/>
    <property type="match status" value="1"/>
</dbReference>
<feature type="transmembrane region" description="Helical" evidence="7">
    <location>
        <begin position="448"/>
        <end position="473"/>
    </location>
</feature>
<dbReference type="InterPro" id="IPR020846">
    <property type="entry name" value="MFS_dom"/>
</dbReference>
<dbReference type="PANTHER" id="PTHR42718">
    <property type="entry name" value="MAJOR FACILITATOR SUPERFAMILY MULTIDRUG TRANSPORTER MFSC"/>
    <property type="match status" value="1"/>
</dbReference>
<dbReference type="InterPro" id="IPR036259">
    <property type="entry name" value="MFS_trans_sf"/>
</dbReference>
<feature type="transmembrane region" description="Helical" evidence="7">
    <location>
        <begin position="181"/>
        <end position="200"/>
    </location>
</feature>
<feature type="transmembrane region" description="Helical" evidence="7">
    <location>
        <begin position="23"/>
        <end position="46"/>
    </location>
</feature>
<organism evidence="9 10">
    <name type="scientific">Amycolatopsis saalfeldensis</name>
    <dbReference type="NCBI Taxonomy" id="394193"/>
    <lineage>
        <taxon>Bacteria</taxon>
        <taxon>Bacillati</taxon>
        <taxon>Actinomycetota</taxon>
        <taxon>Actinomycetes</taxon>
        <taxon>Pseudonocardiales</taxon>
        <taxon>Pseudonocardiaceae</taxon>
        <taxon>Amycolatopsis</taxon>
    </lineage>
</organism>
<accession>A0A1H8YJT1</accession>
<keyword evidence="2" id="KW-0813">Transport</keyword>
<feature type="transmembrane region" description="Helical" evidence="7">
    <location>
        <begin position="308"/>
        <end position="330"/>
    </location>
</feature>
<feature type="transmembrane region" description="Helical" evidence="7">
    <location>
        <begin position="278"/>
        <end position="302"/>
    </location>
</feature>
<feature type="transmembrane region" description="Helical" evidence="7">
    <location>
        <begin position="342"/>
        <end position="361"/>
    </location>
</feature>
<keyword evidence="3" id="KW-1003">Cell membrane</keyword>
<dbReference type="OrthoDB" id="3392002at2"/>
<keyword evidence="4 7" id="KW-0812">Transmembrane</keyword>
<dbReference type="RefSeq" id="WP_091625606.1">
    <property type="nucleotide sequence ID" value="NZ_FOEF01000020.1"/>
</dbReference>
<feature type="transmembrane region" description="Helical" evidence="7">
    <location>
        <begin position="236"/>
        <end position="258"/>
    </location>
</feature>
<feature type="transmembrane region" description="Helical" evidence="7">
    <location>
        <begin position="415"/>
        <end position="436"/>
    </location>
</feature>
<evidence type="ECO:0000256" key="3">
    <source>
        <dbReference type="ARBA" id="ARBA00022475"/>
    </source>
</evidence>
<dbReference type="GO" id="GO:0022857">
    <property type="term" value="F:transmembrane transporter activity"/>
    <property type="evidence" value="ECO:0007669"/>
    <property type="project" value="InterPro"/>
</dbReference>
<feature type="transmembrane region" description="Helical" evidence="7">
    <location>
        <begin position="90"/>
        <end position="116"/>
    </location>
</feature>
<dbReference type="AlphaFoldDB" id="A0A1H8YJT1"/>
<dbReference type="CDD" id="cd17321">
    <property type="entry name" value="MFS_MMR_MDR_like"/>
    <property type="match status" value="1"/>
</dbReference>
<evidence type="ECO:0000256" key="2">
    <source>
        <dbReference type="ARBA" id="ARBA00022448"/>
    </source>
</evidence>
<evidence type="ECO:0000256" key="5">
    <source>
        <dbReference type="ARBA" id="ARBA00022989"/>
    </source>
</evidence>
<dbReference type="Proteomes" id="UP000198582">
    <property type="component" value="Unassembled WGS sequence"/>
</dbReference>
<feature type="domain" description="Major facilitator superfamily (MFS) profile" evidence="8">
    <location>
        <begin position="22"/>
        <end position="478"/>
    </location>
</feature>
<evidence type="ECO:0000259" key="8">
    <source>
        <dbReference type="PROSITE" id="PS50850"/>
    </source>
</evidence>
<dbReference type="Gene3D" id="1.20.1250.20">
    <property type="entry name" value="MFS general substrate transporter like domains"/>
    <property type="match status" value="1"/>
</dbReference>
<sequence length="491" mass="50359">MTGSQDRVIGAESGVASVRRPQAAFALLGTVQVTLLMAMMVIAVALPTIQRELGLDRAQLALVNSAYPVSFCGLLLLGGRLGDVFGHRRAFMWGTAIFAAGSAATAVASGLGLILLARFGQGIGAALATPAAMGLLGPVFPERRAYARAMAVWGGFPIIGGVVGLLLSGPIVSWASWRWAFLPPVLVAIAAVALAPVLLPGVRPSTRQRVDVAGALLVTAGLAATCYSLEEAGEGASSSIVVPSACSGVLLLVAFGFVEARRRNPLLPVVLLASVRRLAALACIASGAAAVFSLSFFLPLYFQQTYGFSPVATSAAYLPYAFMMFLTSSLSGRLVDWMGPRVTTIAGFAIGSAGLFLLGTMSTGQPYFGPILAGMITFPLGAVLIFSGTTVVIMEGVPAEHAGVAGGLLNATIELGPTIGFAALVSIAASWTAGLLDVGIAPEKALPAGYGAALTIGAVGYLAIAMSSLVYIWRQSSRRRAKPRPVPHTGA</sequence>
<keyword evidence="10" id="KW-1185">Reference proteome</keyword>
<feature type="transmembrane region" description="Helical" evidence="7">
    <location>
        <begin position="367"/>
        <end position="394"/>
    </location>
</feature>
<dbReference type="GO" id="GO:0005886">
    <property type="term" value="C:plasma membrane"/>
    <property type="evidence" value="ECO:0007669"/>
    <property type="project" value="UniProtKB-SubCell"/>
</dbReference>
<evidence type="ECO:0000256" key="4">
    <source>
        <dbReference type="ARBA" id="ARBA00022692"/>
    </source>
</evidence>